<dbReference type="EMBL" id="FZOS01000014">
    <property type="protein sequence ID" value="SNS74261.1"/>
    <property type="molecule type" value="Genomic_DNA"/>
</dbReference>
<accession>A0A239GZC3</accession>
<reference evidence="3" key="1">
    <citation type="submission" date="2017-06" db="EMBL/GenBank/DDBJ databases">
        <authorList>
            <person name="Varghese N."/>
            <person name="Submissions S."/>
        </authorList>
    </citation>
    <scope>NUCLEOTIDE SEQUENCE [LARGE SCALE GENOMIC DNA]</scope>
    <source>
        <strain evidence="3">LNB2</strain>
    </source>
</reference>
<dbReference type="PANTHER" id="PTHR11895">
    <property type="entry name" value="TRANSAMIDASE"/>
    <property type="match status" value="1"/>
</dbReference>
<dbReference type="Gene3D" id="3.90.1300.10">
    <property type="entry name" value="Amidase signature (AS) domain"/>
    <property type="match status" value="1"/>
</dbReference>
<keyword evidence="2" id="KW-0808">Transferase</keyword>
<name>A0A239GZC3_9SPHN</name>
<evidence type="ECO:0000313" key="3">
    <source>
        <dbReference type="Proteomes" id="UP000198281"/>
    </source>
</evidence>
<dbReference type="Proteomes" id="UP000198281">
    <property type="component" value="Unassembled WGS sequence"/>
</dbReference>
<protein>
    <submittedName>
        <fullName evidence="2">Aspartyl-tRNA(Asn)/glutamyl-tRNA(Gln) amidotransferase subunit A</fullName>
    </submittedName>
</protein>
<feature type="domain" description="Amidase" evidence="1">
    <location>
        <begin position="25"/>
        <end position="442"/>
    </location>
</feature>
<dbReference type="SUPFAM" id="SSF75304">
    <property type="entry name" value="Amidase signature (AS) enzymes"/>
    <property type="match status" value="1"/>
</dbReference>
<dbReference type="AlphaFoldDB" id="A0A239GZC3"/>
<dbReference type="GO" id="GO:0016740">
    <property type="term" value="F:transferase activity"/>
    <property type="evidence" value="ECO:0007669"/>
    <property type="project" value="UniProtKB-KW"/>
</dbReference>
<dbReference type="InterPro" id="IPR023631">
    <property type="entry name" value="Amidase_dom"/>
</dbReference>
<dbReference type="RefSeq" id="WP_089220089.1">
    <property type="nucleotide sequence ID" value="NZ_FZOS01000014.1"/>
</dbReference>
<keyword evidence="3" id="KW-1185">Reference proteome</keyword>
<gene>
    <name evidence="2" type="ORF">SAMN06295912_11451</name>
</gene>
<proteinExistence type="predicted"/>
<evidence type="ECO:0000313" key="2">
    <source>
        <dbReference type="EMBL" id="SNS74261.1"/>
    </source>
</evidence>
<dbReference type="InterPro" id="IPR000120">
    <property type="entry name" value="Amidase"/>
</dbReference>
<dbReference type="NCBIfam" id="NF005450">
    <property type="entry name" value="PRK07042.1"/>
    <property type="match status" value="1"/>
</dbReference>
<organism evidence="2 3">
    <name type="scientific">Edaphosphingomonas laterariae</name>
    <dbReference type="NCBI Taxonomy" id="861865"/>
    <lineage>
        <taxon>Bacteria</taxon>
        <taxon>Pseudomonadati</taxon>
        <taxon>Pseudomonadota</taxon>
        <taxon>Alphaproteobacteria</taxon>
        <taxon>Sphingomonadales</taxon>
        <taxon>Rhizorhabdaceae</taxon>
        <taxon>Edaphosphingomonas</taxon>
    </lineage>
</organism>
<sequence>MTNLADLSAIDLLAGYRAGDFSPSEAMEAVIARADACEPRLAALYAYDPGAARLAAAQSTVRWHSGAPVRPLDGVPVTVKELIATQGVPVPLGTAATDLVPAPADAPAAARLREAGAIIFAKTTVPDYAMLSSGLSSFHPLTRNPWHLDRNPGGSSAGAAAASAAGYGPLHVGTDIGGSIRLPAGWCGIFGLKPSFGRVPVDPPYIGRVAGPMTRTVADSALLMGTLSQPDYRDHMALPPGAIDWSAIDMDVAGLRIGLMMDAGCGLPVDPAIAAAVTAAARALEAAGAFVEPVAPIISREMLDGLDRFWRTRFWSDVSQMPDARRNRILPFIRQWVEGADGIGGVDVYRGFAQIDAMASAAHRALEPFDFLISPTAPIAAFAAEAASPTGDPARPFEHIAFTVAFNMSGQPAGSVNCGFTAEGLPIGLQIVARRFDDMGVLRLAQWIEATGLGARPWPDLA</sequence>
<dbReference type="InterPro" id="IPR036928">
    <property type="entry name" value="AS_sf"/>
</dbReference>
<dbReference type="OrthoDB" id="7490557at2"/>
<dbReference type="Pfam" id="PF01425">
    <property type="entry name" value="Amidase"/>
    <property type="match status" value="1"/>
</dbReference>
<evidence type="ECO:0000259" key="1">
    <source>
        <dbReference type="Pfam" id="PF01425"/>
    </source>
</evidence>
<dbReference type="PANTHER" id="PTHR11895:SF173">
    <property type="entry name" value="GLUTAMYL-TRNA AMIDOTRANSFERASE SUBUNIT A"/>
    <property type="match status" value="1"/>
</dbReference>